<proteinExistence type="predicted"/>
<evidence type="ECO:0000313" key="1">
    <source>
        <dbReference type="EMBL" id="JAH14038.1"/>
    </source>
</evidence>
<reference evidence="1" key="2">
    <citation type="journal article" date="2015" name="Fish Shellfish Immunol.">
        <title>Early steps in the European eel (Anguilla anguilla)-Vibrio vulnificus interaction in the gills: Role of the RtxA13 toxin.</title>
        <authorList>
            <person name="Callol A."/>
            <person name="Pajuelo D."/>
            <person name="Ebbesson L."/>
            <person name="Teles M."/>
            <person name="MacKenzie S."/>
            <person name="Amaro C."/>
        </authorList>
    </citation>
    <scope>NUCLEOTIDE SEQUENCE</scope>
</reference>
<sequence length="15" mass="1781">MLCKSLWIRESAKCL</sequence>
<protein>
    <submittedName>
        <fullName evidence="1">Uncharacterized protein</fullName>
    </submittedName>
</protein>
<dbReference type="EMBL" id="GBXM01094539">
    <property type="protein sequence ID" value="JAH14038.1"/>
    <property type="molecule type" value="Transcribed_RNA"/>
</dbReference>
<name>A0A0E9QD43_ANGAN</name>
<reference evidence="1" key="1">
    <citation type="submission" date="2014-11" db="EMBL/GenBank/DDBJ databases">
        <authorList>
            <person name="Amaro Gonzalez C."/>
        </authorList>
    </citation>
    <scope>NUCLEOTIDE SEQUENCE</scope>
</reference>
<accession>A0A0E9QD43</accession>
<organism evidence="1">
    <name type="scientific">Anguilla anguilla</name>
    <name type="common">European freshwater eel</name>
    <name type="synonym">Muraena anguilla</name>
    <dbReference type="NCBI Taxonomy" id="7936"/>
    <lineage>
        <taxon>Eukaryota</taxon>
        <taxon>Metazoa</taxon>
        <taxon>Chordata</taxon>
        <taxon>Craniata</taxon>
        <taxon>Vertebrata</taxon>
        <taxon>Euteleostomi</taxon>
        <taxon>Actinopterygii</taxon>
        <taxon>Neopterygii</taxon>
        <taxon>Teleostei</taxon>
        <taxon>Anguilliformes</taxon>
        <taxon>Anguillidae</taxon>
        <taxon>Anguilla</taxon>
    </lineage>
</organism>